<evidence type="ECO:0000313" key="1">
    <source>
        <dbReference type="EMBL" id="KAK1296153.1"/>
    </source>
</evidence>
<dbReference type="PANTHER" id="PTHR38525">
    <property type="entry name" value="OS03G0824500 PROTEIN"/>
    <property type="match status" value="1"/>
</dbReference>
<dbReference type="Proteomes" id="UP001180020">
    <property type="component" value="Unassembled WGS sequence"/>
</dbReference>
<dbReference type="AlphaFoldDB" id="A0AAV9D7S5"/>
<accession>A0AAV9D7S5</accession>
<keyword evidence="2" id="KW-1185">Reference proteome</keyword>
<proteinExistence type="predicted"/>
<comment type="caution">
    <text evidence="1">The sequence shown here is derived from an EMBL/GenBank/DDBJ whole genome shotgun (WGS) entry which is preliminary data.</text>
</comment>
<protein>
    <submittedName>
        <fullName evidence="1">Uncharacterized protein</fullName>
    </submittedName>
</protein>
<sequence length="133" mass="14787">MGEVVFKGLTASLGVATLYLAATFSVNVYRGLSWHNSQSACLGIQMPDHCLGLPGHLDNCVDNTDTKKCTDSLYVTSCTNACQGIIRYPMDYKNCKDTEGQLLHWRLHEISNLKLLSLQRVLPEMPKDNLNLV</sequence>
<dbReference type="PANTHER" id="PTHR38525:SF1">
    <property type="entry name" value="OS03G0824500 PROTEIN"/>
    <property type="match status" value="1"/>
</dbReference>
<organism evidence="1 2">
    <name type="scientific">Acorus calamus</name>
    <name type="common">Sweet flag</name>
    <dbReference type="NCBI Taxonomy" id="4465"/>
    <lineage>
        <taxon>Eukaryota</taxon>
        <taxon>Viridiplantae</taxon>
        <taxon>Streptophyta</taxon>
        <taxon>Embryophyta</taxon>
        <taxon>Tracheophyta</taxon>
        <taxon>Spermatophyta</taxon>
        <taxon>Magnoliopsida</taxon>
        <taxon>Liliopsida</taxon>
        <taxon>Acoraceae</taxon>
        <taxon>Acorus</taxon>
    </lineage>
</organism>
<name>A0AAV9D7S5_ACOCL</name>
<reference evidence="1" key="1">
    <citation type="journal article" date="2023" name="Nat. Commun.">
        <title>Diploid and tetraploid genomes of Acorus and the evolution of monocots.</title>
        <authorList>
            <person name="Ma L."/>
            <person name="Liu K.W."/>
            <person name="Li Z."/>
            <person name="Hsiao Y.Y."/>
            <person name="Qi Y."/>
            <person name="Fu T."/>
            <person name="Tang G.D."/>
            <person name="Zhang D."/>
            <person name="Sun W.H."/>
            <person name="Liu D.K."/>
            <person name="Li Y."/>
            <person name="Chen G.Z."/>
            <person name="Liu X.D."/>
            <person name="Liao X.Y."/>
            <person name="Jiang Y.T."/>
            <person name="Yu X."/>
            <person name="Hao Y."/>
            <person name="Huang J."/>
            <person name="Zhao X.W."/>
            <person name="Ke S."/>
            <person name="Chen Y.Y."/>
            <person name="Wu W.L."/>
            <person name="Hsu J.L."/>
            <person name="Lin Y.F."/>
            <person name="Huang M.D."/>
            <person name="Li C.Y."/>
            <person name="Huang L."/>
            <person name="Wang Z.W."/>
            <person name="Zhao X."/>
            <person name="Zhong W.Y."/>
            <person name="Peng D.H."/>
            <person name="Ahmad S."/>
            <person name="Lan S."/>
            <person name="Zhang J.S."/>
            <person name="Tsai W.C."/>
            <person name="Van de Peer Y."/>
            <person name="Liu Z.J."/>
        </authorList>
    </citation>
    <scope>NUCLEOTIDE SEQUENCE</scope>
    <source>
        <strain evidence="1">CP</strain>
    </source>
</reference>
<evidence type="ECO:0000313" key="2">
    <source>
        <dbReference type="Proteomes" id="UP001180020"/>
    </source>
</evidence>
<dbReference type="EMBL" id="JAUJYO010000015">
    <property type="protein sequence ID" value="KAK1296153.1"/>
    <property type="molecule type" value="Genomic_DNA"/>
</dbReference>
<reference evidence="1" key="2">
    <citation type="submission" date="2023-06" db="EMBL/GenBank/DDBJ databases">
        <authorList>
            <person name="Ma L."/>
            <person name="Liu K.-W."/>
            <person name="Li Z."/>
            <person name="Hsiao Y.-Y."/>
            <person name="Qi Y."/>
            <person name="Fu T."/>
            <person name="Tang G."/>
            <person name="Zhang D."/>
            <person name="Sun W.-H."/>
            <person name="Liu D.-K."/>
            <person name="Li Y."/>
            <person name="Chen G.-Z."/>
            <person name="Liu X.-D."/>
            <person name="Liao X.-Y."/>
            <person name="Jiang Y.-T."/>
            <person name="Yu X."/>
            <person name="Hao Y."/>
            <person name="Huang J."/>
            <person name="Zhao X.-W."/>
            <person name="Ke S."/>
            <person name="Chen Y.-Y."/>
            <person name="Wu W.-L."/>
            <person name="Hsu J.-L."/>
            <person name="Lin Y.-F."/>
            <person name="Huang M.-D."/>
            <person name="Li C.-Y."/>
            <person name="Huang L."/>
            <person name="Wang Z.-W."/>
            <person name="Zhao X."/>
            <person name="Zhong W.-Y."/>
            <person name="Peng D.-H."/>
            <person name="Ahmad S."/>
            <person name="Lan S."/>
            <person name="Zhang J.-S."/>
            <person name="Tsai W.-C."/>
            <person name="Van De Peer Y."/>
            <person name="Liu Z.-J."/>
        </authorList>
    </citation>
    <scope>NUCLEOTIDE SEQUENCE</scope>
    <source>
        <strain evidence="1">CP</strain>
        <tissue evidence="1">Leaves</tissue>
    </source>
</reference>
<gene>
    <name evidence="1" type="ORF">QJS10_CPB15g01700</name>
</gene>